<feature type="region of interest" description="Disordered" evidence="1">
    <location>
        <begin position="34"/>
        <end position="117"/>
    </location>
</feature>
<feature type="compositionally biased region" description="Basic and acidic residues" evidence="1">
    <location>
        <begin position="76"/>
        <end position="90"/>
    </location>
</feature>
<protein>
    <submittedName>
        <fullName evidence="3">Uncharacterized protein</fullName>
    </submittedName>
</protein>
<keyword evidence="2" id="KW-0812">Transmembrane</keyword>
<evidence type="ECO:0000313" key="3">
    <source>
        <dbReference type="EMBL" id="ETO30838.1"/>
    </source>
</evidence>
<reference evidence="3 4" key="1">
    <citation type="journal article" date="2013" name="Curr. Biol.">
        <title>The Genome of the Foraminiferan Reticulomyxa filosa.</title>
        <authorList>
            <person name="Glockner G."/>
            <person name="Hulsmann N."/>
            <person name="Schleicher M."/>
            <person name="Noegel A.A."/>
            <person name="Eichinger L."/>
            <person name="Gallinger C."/>
            <person name="Pawlowski J."/>
            <person name="Sierra R."/>
            <person name="Euteneuer U."/>
            <person name="Pillet L."/>
            <person name="Moustafa A."/>
            <person name="Platzer M."/>
            <person name="Groth M."/>
            <person name="Szafranski K."/>
            <person name="Schliwa M."/>
        </authorList>
    </citation>
    <scope>NUCLEOTIDE SEQUENCE [LARGE SCALE GENOMIC DNA]</scope>
</reference>
<name>X6NY93_RETFI</name>
<keyword evidence="2" id="KW-1133">Transmembrane helix</keyword>
<keyword evidence="2" id="KW-0472">Membrane</keyword>
<proteinExistence type="predicted"/>
<evidence type="ECO:0000256" key="2">
    <source>
        <dbReference type="SAM" id="Phobius"/>
    </source>
</evidence>
<gene>
    <name evidence="3" type="ORF">RFI_06281</name>
</gene>
<comment type="caution">
    <text evidence="3">The sequence shown here is derived from an EMBL/GenBank/DDBJ whole genome shotgun (WGS) entry which is preliminary data.</text>
</comment>
<feature type="compositionally biased region" description="Basic and acidic residues" evidence="1">
    <location>
        <begin position="50"/>
        <end position="62"/>
    </location>
</feature>
<sequence>MLFFQSKKKLCLPYCFAGSSREIKKTMSRIPDEYIERHKNRRSQSNLNDEENKDKKENKDLNSVKTTSIPQQPAPHQEDEKNEKEAEPHHHIVSYTAPPNPFDENEESQPLVPQKKRSLNSRSKKVWEVLQKPQISAPVVSKDTAVTGAKIGLVVLLLLLVIIALYRFWQGTIPTIWFQ</sequence>
<evidence type="ECO:0000313" key="4">
    <source>
        <dbReference type="Proteomes" id="UP000023152"/>
    </source>
</evidence>
<evidence type="ECO:0000256" key="1">
    <source>
        <dbReference type="SAM" id="MobiDB-lite"/>
    </source>
</evidence>
<dbReference type="EMBL" id="ASPP01005285">
    <property type="protein sequence ID" value="ETO30838.1"/>
    <property type="molecule type" value="Genomic_DNA"/>
</dbReference>
<dbReference type="AlphaFoldDB" id="X6NY93"/>
<organism evidence="3 4">
    <name type="scientific">Reticulomyxa filosa</name>
    <dbReference type="NCBI Taxonomy" id="46433"/>
    <lineage>
        <taxon>Eukaryota</taxon>
        <taxon>Sar</taxon>
        <taxon>Rhizaria</taxon>
        <taxon>Retaria</taxon>
        <taxon>Foraminifera</taxon>
        <taxon>Monothalamids</taxon>
        <taxon>Reticulomyxidae</taxon>
        <taxon>Reticulomyxa</taxon>
    </lineage>
</organism>
<feature type="transmembrane region" description="Helical" evidence="2">
    <location>
        <begin position="151"/>
        <end position="169"/>
    </location>
</feature>
<keyword evidence="4" id="KW-1185">Reference proteome</keyword>
<dbReference type="Proteomes" id="UP000023152">
    <property type="component" value="Unassembled WGS sequence"/>
</dbReference>
<accession>X6NY93</accession>